<evidence type="ECO:0008006" key="5">
    <source>
        <dbReference type="Google" id="ProtNLM"/>
    </source>
</evidence>
<organism evidence="1 3">
    <name type="scientific">Moraxella nonliquefaciens</name>
    <dbReference type="NCBI Taxonomy" id="478"/>
    <lineage>
        <taxon>Bacteria</taxon>
        <taxon>Pseudomonadati</taxon>
        <taxon>Pseudomonadota</taxon>
        <taxon>Gammaproteobacteria</taxon>
        <taxon>Moraxellales</taxon>
        <taxon>Moraxellaceae</taxon>
        <taxon>Moraxella</taxon>
    </lineage>
</organism>
<reference evidence="2 4" key="2">
    <citation type="submission" date="2020-12" db="EMBL/GenBank/DDBJ databases">
        <title>FDA dAtabase for Regulatory Grade micrObial Sequences (FDA-ARGOS): Supporting development and validation of Infectious Disease Dx tests.</title>
        <authorList>
            <person name="Sproer C."/>
            <person name="Gronow S."/>
            <person name="Severitt S."/>
            <person name="Schroder I."/>
            <person name="Tallon L."/>
            <person name="Sadzewicz L."/>
            <person name="Zhao X."/>
            <person name="Boylan J."/>
            <person name="Ott S."/>
            <person name="Bowen H."/>
            <person name="Vavikolanu K."/>
            <person name="Mehta A."/>
            <person name="Aluvathingal J."/>
            <person name="Nadendla S."/>
            <person name="Lowell S."/>
            <person name="Myers T."/>
            <person name="Yan Y."/>
            <person name="Sichtig H."/>
        </authorList>
    </citation>
    <scope>NUCLEOTIDE SEQUENCE [LARGE SCALE GENOMIC DNA]</scope>
    <source>
        <strain evidence="2 4">FDAARGOS_869</strain>
    </source>
</reference>
<dbReference type="STRING" id="478.A7456_09035"/>
<proteinExistence type="predicted"/>
<evidence type="ECO:0000313" key="1">
    <source>
        <dbReference type="EMBL" id="OBX87265.1"/>
    </source>
</evidence>
<dbReference type="Proteomes" id="UP000594834">
    <property type="component" value="Chromosome"/>
</dbReference>
<evidence type="ECO:0000313" key="3">
    <source>
        <dbReference type="Proteomes" id="UP000092575"/>
    </source>
</evidence>
<accession>A0A1B8QSK0</accession>
<evidence type="ECO:0000313" key="2">
    <source>
        <dbReference type="EMBL" id="QPT44106.1"/>
    </source>
</evidence>
<protein>
    <recommendedName>
        <fullName evidence="5">DNA methylase adenine-specific domain-containing protein</fullName>
    </recommendedName>
</protein>
<dbReference type="RefSeq" id="WP_067007324.1">
    <property type="nucleotide sequence ID" value="NZ_CP065728.1"/>
</dbReference>
<dbReference type="Gene3D" id="3.40.50.150">
    <property type="entry name" value="Vaccinia Virus protein VP39"/>
    <property type="match status" value="1"/>
</dbReference>
<dbReference type="EMBL" id="CP065728">
    <property type="protein sequence ID" value="QPT44106.1"/>
    <property type="molecule type" value="Genomic_DNA"/>
</dbReference>
<dbReference type="Proteomes" id="UP000092575">
    <property type="component" value="Unassembled WGS sequence"/>
</dbReference>
<dbReference type="EMBL" id="LXTW01000003">
    <property type="protein sequence ID" value="OBX87265.1"/>
    <property type="molecule type" value="Genomic_DNA"/>
</dbReference>
<dbReference type="InterPro" id="IPR029063">
    <property type="entry name" value="SAM-dependent_MTases_sf"/>
</dbReference>
<sequence length="142" mass="16315">MYNFIKTLTDSKDKTELKTKEFAEVTTPLWLVQKQLDLIPPDERLNLNSKVLDPCTGDGRYLMMYLMNRLTVIKCPNDLYQAISTLHGIELQAVNVARARHNLYLCTKFIAQSKGLAVDFDKVKKILAKNIHQGSFIKKDKK</sequence>
<dbReference type="SUPFAM" id="SSF53335">
    <property type="entry name" value="S-adenosyl-L-methionine-dependent methyltransferases"/>
    <property type="match status" value="1"/>
</dbReference>
<name>A0A1B8QSK0_MORNO</name>
<reference evidence="1 3" key="1">
    <citation type="submission" date="2016-05" db="EMBL/GenBank/DDBJ databases">
        <title>Draft genome sequence of Moraxella nonliquefaciens CCUG 348T.</title>
        <authorList>
            <person name="Salva-Serra F."/>
            <person name="Engstrom-Jakobsson H."/>
            <person name="Thorell K."/>
            <person name="Gonzales-Siles L."/>
            <person name="Karlsson R."/>
            <person name="Boulund F."/>
            <person name="Engstrand L."/>
            <person name="Kristiansson E."/>
            <person name="Moore E."/>
        </authorList>
    </citation>
    <scope>NUCLEOTIDE SEQUENCE [LARGE SCALE GENOMIC DNA]</scope>
    <source>
        <strain evidence="1 3">CCUG 348</strain>
    </source>
</reference>
<evidence type="ECO:0000313" key="4">
    <source>
        <dbReference type="Proteomes" id="UP000594834"/>
    </source>
</evidence>
<keyword evidence="4" id="KW-1185">Reference proteome</keyword>
<gene>
    <name evidence="1" type="ORF">A7456_09035</name>
    <name evidence="2" type="ORF">I6G26_08540</name>
</gene>
<dbReference type="AlphaFoldDB" id="A0A1B8QSK0"/>